<evidence type="ECO:0000313" key="3">
    <source>
        <dbReference type="Proteomes" id="UP000054248"/>
    </source>
</evidence>
<dbReference type="AlphaFoldDB" id="A0A0C3QJX4"/>
<dbReference type="OrthoDB" id="439917at2759"/>
<sequence length="262" mass="27627">MLPKSTCSLVALVLALCLAFAPPSVDAASKKTQKACPGNSIVLPTRQKKKTVCVCQGPNGGIKPFNPGCSAQLFSFFTIQFCFAACTPQPTTSPKPKKKNSKKDLESDAALALVGDGPDEDAGRNDIEKLIDWSNASPCPYPSLACPMFSSPENRAAEIAYDFECVDPSADLGNCGGCSSLDDNFKCPAPISARSLGGNAGRGLTSHGVKRTVCQRGYKIDSYYYEGFNNATVPSATTTTGGSLVGRALQGKWKQRCVPASH</sequence>
<dbReference type="Proteomes" id="UP000054248">
    <property type="component" value="Unassembled WGS sequence"/>
</dbReference>
<proteinExistence type="predicted"/>
<reference evidence="3" key="2">
    <citation type="submission" date="2015-01" db="EMBL/GenBank/DDBJ databases">
        <title>Evolutionary Origins and Diversification of the Mycorrhizal Mutualists.</title>
        <authorList>
            <consortium name="DOE Joint Genome Institute"/>
            <consortium name="Mycorrhizal Genomics Consortium"/>
            <person name="Kohler A."/>
            <person name="Kuo A."/>
            <person name="Nagy L.G."/>
            <person name="Floudas D."/>
            <person name="Copeland A."/>
            <person name="Barry K.W."/>
            <person name="Cichocki N."/>
            <person name="Veneault-Fourrey C."/>
            <person name="LaButti K."/>
            <person name="Lindquist E.A."/>
            <person name="Lipzen A."/>
            <person name="Lundell T."/>
            <person name="Morin E."/>
            <person name="Murat C."/>
            <person name="Riley R."/>
            <person name="Ohm R."/>
            <person name="Sun H."/>
            <person name="Tunlid A."/>
            <person name="Henrissat B."/>
            <person name="Grigoriev I.V."/>
            <person name="Hibbett D.S."/>
            <person name="Martin F."/>
        </authorList>
    </citation>
    <scope>NUCLEOTIDE SEQUENCE [LARGE SCALE GENOMIC DNA]</scope>
    <source>
        <strain evidence="3">MUT 4182</strain>
    </source>
</reference>
<organism evidence="2 3">
    <name type="scientific">Tulasnella calospora MUT 4182</name>
    <dbReference type="NCBI Taxonomy" id="1051891"/>
    <lineage>
        <taxon>Eukaryota</taxon>
        <taxon>Fungi</taxon>
        <taxon>Dikarya</taxon>
        <taxon>Basidiomycota</taxon>
        <taxon>Agaricomycotina</taxon>
        <taxon>Agaricomycetes</taxon>
        <taxon>Cantharellales</taxon>
        <taxon>Tulasnellaceae</taxon>
        <taxon>Tulasnella</taxon>
    </lineage>
</organism>
<accession>A0A0C3QJX4</accession>
<name>A0A0C3QJX4_9AGAM</name>
<feature type="signal peptide" evidence="1">
    <location>
        <begin position="1"/>
        <end position="27"/>
    </location>
</feature>
<evidence type="ECO:0000256" key="1">
    <source>
        <dbReference type="SAM" id="SignalP"/>
    </source>
</evidence>
<reference evidence="2 3" key="1">
    <citation type="submission" date="2014-04" db="EMBL/GenBank/DDBJ databases">
        <authorList>
            <consortium name="DOE Joint Genome Institute"/>
            <person name="Kuo A."/>
            <person name="Girlanda M."/>
            <person name="Perotto S."/>
            <person name="Kohler A."/>
            <person name="Nagy L.G."/>
            <person name="Floudas D."/>
            <person name="Copeland A."/>
            <person name="Barry K.W."/>
            <person name="Cichocki N."/>
            <person name="Veneault-Fourrey C."/>
            <person name="LaButti K."/>
            <person name="Lindquist E.A."/>
            <person name="Lipzen A."/>
            <person name="Lundell T."/>
            <person name="Morin E."/>
            <person name="Murat C."/>
            <person name="Sun H."/>
            <person name="Tunlid A."/>
            <person name="Henrissat B."/>
            <person name="Grigoriev I.V."/>
            <person name="Hibbett D.S."/>
            <person name="Martin F."/>
            <person name="Nordberg H.P."/>
            <person name="Cantor M.N."/>
            <person name="Hua S.X."/>
        </authorList>
    </citation>
    <scope>NUCLEOTIDE SEQUENCE [LARGE SCALE GENOMIC DNA]</scope>
    <source>
        <strain evidence="2 3">MUT 4182</strain>
    </source>
</reference>
<feature type="chain" id="PRO_5002180755" evidence="1">
    <location>
        <begin position="28"/>
        <end position="262"/>
    </location>
</feature>
<gene>
    <name evidence="2" type="ORF">M407DRAFT_23200</name>
</gene>
<evidence type="ECO:0000313" key="2">
    <source>
        <dbReference type="EMBL" id="KIO27511.1"/>
    </source>
</evidence>
<dbReference type="HOGENOM" id="CLU_1062432_0_0_1"/>
<dbReference type="EMBL" id="KN823007">
    <property type="protein sequence ID" value="KIO27511.1"/>
    <property type="molecule type" value="Genomic_DNA"/>
</dbReference>
<keyword evidence="3" id="KW-1185">Reference proteome</keyword>
<protein>
    <submittedName>
        <fullName evidence="2">Uncharacterized protein</fullName>
    </submittedName>
</protein>
<keyword evidence="1" id="KW-0732">Signal</keyword>